<dbReference type="Gene3D" id="1.25.40.10">
    <property type="entry name" value="Tetratricopeptide repeat domain"/>
    <property type="match status" value="1"/>
</dbReference>
<accession>A0ABW0WSF0</accession>
<dbReference type="EMBL" id="JBHSOE010000105">
    <property type="protein sequence ID" value="MFC5660605.1"/>
    <property type="molecule type" value="Genomic_DNA"/>
</dbReference>
<sequence length="1071" mass="114358">MSEITDIDALRQALAENSEEPEGPARNARAEELLAEAERLDVPLAVIEALGHLLKVCNYSSEKDRMFVPFARLLRMWDERPEDFDEYETHTLHWAFKWMSAGMLDQPHIPLASIEKWLGEMERRYRLAGHSERAVRSSEFSVAAHIGDIPRARRAYAAWLAADRDAMADCPACELHAQGVWQVRCGRDAEALRLWRPVLEGEFACAHEPHSVLASSLAPLLRLGRVDEARAHHLRGFRLVRPMESMRAAYADHVEFCALTGNEARGLELLAGRPAYFTDAGHPRSRLEFLAVVALLMDRLTERGLGGQRVPGPAGRSWTAGELAAHARVEATELAARFDHRNGTFAVGDRIRARMDQRPLADRLPLDVRAARPAVAPPALPPALEAAGEPALPALLAEARRQSGTLRPHALQAWAAVARAARDTELEPRDRAEIADHEAMARGPEGIPLFERAARLYAQAGDPGEALAARARAAYVRALAGEVEPALTTVTRLYDEVLALYADEGTGVRQTASVVMSRARVLMRRVHAAAEDGTGAAGHADMGGADAGDTGVDLEGISDGPRTGAVGDGAHTDEATGREAAGPRTSGAGPERGAARHTGADAEQAVAARRTGADGRAAGAGVRRPGTGLREDAAEAEAAVREVLALVEGHDDGDVRLAARAAEARGMLAELAGMTGDARRAAELFRRSADAYVAAGLPWFAVEYEVQVAALAHQAGDLTGAERALRAALEHGGPYVEPVGRAQLHLQLAEVLGALDAPAEAAGHALESAHWADEAGEGATLGAWARQQLGGFLLRRGRYAEAAEVLQSALADLSPGTHGDEAVVQARWWLGDCLGELGEHRAAAEERLKAAELARHWPEQQDHATLAHLAAESLGNAGLAAEADRAYTRAGDLWRALGNAPFLVRSLRARAWLALGKESGAAPARALMTEAVRECETALAAARGADRAELATELGDTHRQFAELLARSASEEAEDAAIRAAFEAALEQMTRAVAVFAALGATGLHGRTGAELGAGWLEADLGRPERAEARARAVLAVYEGADDGDETVRERRAEAAQMLQAAQEGTDPERD</sequence>
<dbReference type="RefSeq" id="WP_382467038.1">
    <property type="nucleotide sequence ID" value="NZ_JBHSOE010000105.1"/>
</dbReference>
<dbReference type="InterPro" id="IPR011990">
    <property type="entry name" value="TPR-like_helical_dom_sf"/>
</dbReference>
<reference evidence="3" key="1">
    <citation type="journal article" date="2019" name="Int. J. Syst. Evol. Microbiol.">
        <title>The Global Catalogue of Microorganisms (GCM) 10K type strain sequencing project: providing services to taxonomists for standard genome sequencing and annotation.</title>
        <authorList>
            <consortium name="The Broad Institute Genomics Platform"/>
            <consortium name="The Broad Institute Genome Sequencing Center for Infectious Disease"/>
            <person name="Wu L."/>
            <person name="Ma J."/>
        </authorList>
    </citation>
    <scope>NUCLEOTIDE SEQUENCE [LARGE SCALE GENOMIC DNA]</scope>
    <source>
        <strain evidence="3">KCTC 5701</strain>
    </source>
</reference>
<proteinExistence type="predicted"/>
<evidence type="ECO:0000256" key="1">
    <source>
        <dbReference type="SAM" id="MobiDB-lite"/>
    </source>
</evidence>
<organism evidence="2 3">
    <name type="scientific">Streptomyces nogalater</name>
    <dbReference type="NCBI Taxonomy" id="38314"/>
    <lineage>
        <taxon>Bacteria</taxon>
        <taxon>Bacillati</taxon>
        <taxon>Actinomycetota</taxon>
        <taxon>Actinomycetes</taxon>
        <taxon>Kitasatosporales</taxon>
        <taxon>Streptomycetaceae</taxon>
        <taxon>Streptomyces</taxon>
    </lineage>
</organism>
<dbReference type="SUPFAM" id="SSF48452">
    <property type="entry name" value="TPR-like"/>
    <property type="match status" value="2"/>
</dbReference>
<gene>
    <name evidence="2" type="ORF">ACFP3J_34705</name>
</gene>
<dbReference type="Proteomes" id="UP001596065">
    <property type="component" value="Unassembled WGS sequence"/>
</dbReference>
<evidence type="ECO:0000313" key="3">
    <source>
        <dbReference type="Proteomes" id="UP001596065"/>
    </source>
</evidence>
<feature type="compositionally biased region" description="Low complexity" evidence="1">
    <location>
        <begin position="532"/>
        <end position="553"/>
    </location>
</feature>
<keyword evidence="3" id="KW-1185">Reference proteome</keyword>
<protein>
    <submittedName>
        <fullName evidence="2">Tetratricopeptide repeat protein</fullName>
    </submittedName>
</protein>
<feature type="compositionally biased region" description="Low complexity" evidence="1">
    <location>
        <begin position="605"/>
        <end position="628"/>
    </location>
</feature>
<evidence type="ECO:0000313" key="2">
    <source>
        <dbReference type="EMBL" id="MFC5660605.1"/>
    </source>
</evidence>
<name>A0ABW0WSF0_STRNO</name>
<feature type="region of interest" description="Disordered" evidence="1">
    <location>
        <begin position="532"/>
        <end position="629"/>
    </location>
</feature>
<comment type="caution">
    <text evidence="2">The sequence shown here is derived from an EMBL/GenBank/DDBJ whole genome shotgun (WGS) entry which is preliminary data.</text>
</comment>